<protein>
    <submittedName>
        <fullName evidence="1">DUF2288 domain-containing protein</fullName>
    </submittedName>
</protein>
<accession>A0ABV4YBU2</accession>
<keyword evidence="2" id="KW-1185">Reference proteome</keyword>
<reference evidence="1 2" key="1">
    <citation type="submission" date="2024-09" db="EMBL/GenBank/DDBJ databases">
        <title>Floridaenema gen nov. (Aerosakkonemataceae, Aerosakkonematales ord. nov., Cyanobacteria) from benthic tropical and subtropical fresh waters, with the description of four new species.</title>
        <authorList>
            <person name="Moretto J.A."/>
            <person name="Berthold D.E."/>
            <person name="Lefler F.W."/>
            <person name="Huang I.-S."/>
            <person name="Laughinghouse H. IV."/>
        </authorList>
    </citation>
    <scope>NUCLEOTIDE SEQUENCE [LARGE SCALE GENOMIC DNA]</scope>
    <source>
        <strain evidence="1 2">BLCC-F154</strain>
    </source>
</reference>
<comment type="caution">
    <text evidence="1">The sequence shown here is derived from an EMBL/GenBank/DDBJ whole genome shotgun (WGS) entry which is preliminary data.</text>
</comment>
<dbReference type="RefSeq" id="WP_413257789.1">
    <property type="nucleotide sequence ID" value="NZ_JBHFNS010000057.1"/>
</dbReference>
<sequence length="103" mass="11650">MQDLKAELTASLDEAEWQWLLPHLSRDSLIVVTPELNIVDVGVAIANNNVPLVQNWISQELIHKPSLNQMADWQNNLNKKFQALIVQPFVLIQEPATTNQNSP</sequence>
<dbReference type="EMBL" id="JBHFNS010000057">
    <property type="protein sequence ID" value="MFB2936290.1"/>
    <property type="molecule type" value="Genomic_DNA"/>
</dbReference>
<gene>
    <name evidence="1" type="ORF">ACE1B6_13645</name>
</gene>
<dbReference type="Proteomes" id="UP001576776">
    <property type="component" value="Unassembled WGS sequence"/>
</dbReference>
<organism evidence="1 2">
    <name type="scientific">Floridaenema fluviatile BLCC-F154</name>
    <dbReference type="NCBI Taxonomy" id="3153640"/>
    <lineage>
        <taxon>Bacteria</taxon>
        <taxon>Bacillati</taxon>
        <taxon>Cyanobacteriota</taxon>
        <taxon>Cyanophyceae</taxon>
        <taxon>Oscillatoriophycideae</taxon>
        <taxon>Aerosakkonematales</taxon>
        <taxon>Aerosakkonemataceae</taxon>
        <taxon>Floridanema</taxon>
        <taxon>Floridanema fluviatile</taxon>
    </lineage>
</organism>
<proteinExistence type="predicted"/>
<name>A0ABV4YBU2_9CYAN</name>
<dbReference type="InterPro" id="IPR018741">
    <property type="entry name" value="DUF2288"/>
</dbReference>
<evidence type="ECO:0000313" key="1">
    <source>
        <dbReference type="EMBL" id="MFB2936290.1"/>
    </source>
</evidence>
<evidence type="ECO:0000313" key="2">
    <source>
        <dbReference type="Proteomes" id="UP001576776"/>
    </source>
</evidence>
<dbReference type="Pfam" id="PF10052">
    <property type="entry name" value="DUF2288"/>
    <property type="match status" value="1"/>
</dbReference>